<protein>
    <submittedName>
        <fullName evidence="1">Uncharacterized protein</fullName>
    </submittedName>
</protein>
<keyword evidence="2" id="KW-1185">Reference proteome</keyword>
<evidence type="ECO:0000313" key="2">
    <source>
        <dbReference type="Proteomes" id="UP000215914"/>
    </source>
</evidence>
<dbReference type="EMBL" id="MNCJ02000331">
    <property type="protein sequence ID" value="KAF5761059.1"/>
    <property type="molecule type" value="Genomic_DNA"/>
</dbReference>
<dbReference type="AlphaFoldDB" id="A0A9K3DUN1"/>
<organism evidence="1 2">
    <name type="scientific">Helianthus annuus</name>
    <name type="common">Common sunflower</name>
    <dbReference type="NCBI Taxonomy" id="4232"/>
    <lineage>
        <taxon>Eukaryota</taxon>
        <taxon>Viridiplantae</taxon>
        <taxon>Streptophyta</taxon>
        <taxon>Embryophyta</taxon>
        <taxon>Tracheophyta</taxon>
        <taxon>Spermatophyta</taxon>
        <taxon>Magnoliopsida</taxon>
        <taxon>eudicotyledons</taxon>
        <taxon>Gunneridae</taxon>
        <taxon>Pentapetalae</taxon>
        <taxon>asterids</taxon>
        <taxon>campanulids</taxon>
        <taxon>Asterales</taxon>
        <taxon>Asteraceae</taxon>
        <taxon>Asteroideae</taxon>
        <taxon>Heliantheae alliance</taxon>
        <taxon>Heliantheae</taxon>
        <taxon>Helianthus</taxon>
    </lineage>
</organism>
<name>A0A9K3DUN1_HELAN</name>
<comment type="caution">
    <text evidence="1">The sequence shown here is derived from an EMBL/GenBank/DDBJ whole genome shotgun (WGS) entry which is preliminary data.</text>
</comment>
<reference evidence="1" key="1">
    <citation type="journal article" date="2017" name="Nature">
        <title>The sunflower genome provides insights into oil metabolism, flowering and Asterid evolution.</title>
        <authorList>
            <person name="Badouin H."/>
            <person name="Gouzy J."/>
            <person name="Grassa C.J."/>
            <person name="Murat F."/>
            <person name="Staton S.E."/>
            <person name="Cottret L."/>
            <person name="Lelandais-Briere C."/>
            <person name="Owens G.L."/>
            <person name="Carrere S."/>
            <person name="Mayjonade B."/>
            <person name="Legrand L."/>
            <person name="Gill N."/>
            <person name="Kane N.C."/>
            <person name="Bowers J.E."/>
            <person name="Hubner S."/>
            <person name="Bellec A."/>
            <person name="Berard A."/>
            <person name="Berges H."/>
            <person name="Blanchet N."/>
            <person name="Boniface M.C."/>
            <person name="Brunel D."/>
            <person name="Catrice O."/>
            <person name="Chaidir N."/>
            <person name="Claudel C."/>
            <person name="Donnadieu C."/>
            <person name="Faraut T."/>
            <person name="Fievet G."/>
            <person name="Helmstetter N."/>
            <person name="King M."/>
            <person name="Knapp S.J."/>
            <person name="Lai Z."/>
            <person name="Le Paslier M.C."/>
            <person name="Lippi Y."/>
            <person name="Lorenzon L."/>
            <person name="Mandel J.R."/>
            <person name="Marage G."/>
            <person name="Marchand G."/>
            <person name="Marquand E."/>
            <person name="Bret-Mestries E."/>
            <person name="Morien E."/>
            <person name="Nambeesan S."/>
            <person name="Nguyen T."/>
            <person name="Pegot-Espagnet P."/>
            <person name="Pouilly N."/>
            <person name="Raftis F."/>
            <person name="Sallet E."/>
            <person name="Schiex T."/>
            <person name="Thomas J."/>
            <person name="Vandecasteele C."/>
            <person name="Vares D."/>
            <person name="Vear F."/>
            <person name="Vautrin S."/>
            <person name="Crespi M."/>
            <person name="Mangin B."/>
            <person name="Burke J.M."/>
            <person name="Salse J."/>
            <person name="Munos S."/>
            <person name="Vincourt P."/>
            <person name="Rieseberg L.H."/>
            <person name="Langlade N.B."/>
        </authorList>
    </citation>
    <scope>NUCLEOTIDE SEQUENCE</scope>
    <source>
        <tissue evidence="1">Leaves</tissue>
    </source>
</reference>
<accession>A0A9K3DUN1</accession>
<reference evidence="1" key="2">
    <citation type="submission" date="2020-06" db="EMBL/GenBank/DDBJ databases">
        <title>Helianthus annuus Genome sequencing and assembly Release 2.</title>
        <authorList>
            <person name="Gouzy J."/>
            <person name="Langlade N."/>
            <person name="Munos S."/>
        </authorList>
    </citation>
    <scope>NUCLEOTIDE SEQUENCE</scope>
    <source>
        <tissue evidence="1">Leaves</tissue>
    </source>
</reference>
<dbReference type="Proteomes" id="UP000215914">
    <property type="component" value="Unassembled WGS sequence"/>
</dbReference>
<evidence type="ECO:0000313" key="1">
    <source>
        <dbReference type="EMBL" id="KAF5761059.1"/>
    </source>
</evidence>
<dbReference type="Gramene" id="mRNA:HanXRQr2_Chr16g0760621">
    <property type="protein sequence ID" value="mRNA:HanXRQr2_Chr16g0760621"/>
    <property type="gene ID" value="HanXRQr2_Chr16g0760621"/>
</dbReference>
<gene>
    <name evidence="1" type="ORF">HanXRQr2_Chr16g0760621</name>
</gene>
<sequence length="55" mass="6046">MLRTSLNERPPGSIWETPGANAGVKIINICRCITLLTPSASFRIIKVNKSELGDY</sequence>
<proteinExistence type="predicted"/>